<evidence type="ECO:0000313" key="8">
    <source>
        <dbReference type="EMBL" id="ODQ81293.1"/>
    </source>
</evidence>
<dbReference type="InterPro" id="IPR029063">
    <property type="entry name" value="SAM-dependent_MTases_sf"/>
</dbReference>
<keyword evidence="4 7" id="KW-0808">Transferase</keyword>
<dbReference type="InterPro" id="IPR038375">
    <property type="entry name" value="NDUFAF7_sf"/>
</dbReference>
<dbReference type="SUPFAM" id="SSF53335">
    <property type="entry name" value="S-adenosyl-L-methionine-dependent methyltransferases"/>
    <property type="match status" value="1"/>
</dbReference>
<dbReference type="Proteomes" id="UP000094336">
    <property type="component" value="Unassembled WGS sequence"/>
</dbReference>
<name>A0A1E3QUD0_9ASCO</name>
<dbReference type="AlphaFoldDB" id="A0A1E3QUD0"/>
<gene>
    <name evidence="8" type="ORF">BABINDRAFT_34391</name>
</gene>
<sequence length="426" mass="47619">MFPERLVSGEPLKLDTLADVIHQSIKTTGPLPLSSFMRQCLTHPTMGYYTTRDPFGSQGDFVTSPEISSMFGEIIGVWFFSVWLAQKTPTPVRFMEFGPGRGTLMLDVLRSFDQLHTKFGGEKRVPVDVLMVEASQVLREAQWKKLCHVTEGEVLPHDKETGSWSAITKGGGKITWVEIEKDVKDSDQYTNYVIAHEFYDALPIQQFQKTAQGWREFLVDFRSGEGEIVADSPQDFHLVLSPRETPFTYIPKTRPRFNDLPVGTKVEVCPDSFSYSKAIAEIISSNKNGTGASLIIDYGPEATRVPEQTLRGIRDHKFVSPFSDCGNVDLSADVDFGTIREIMHENGCKTFGPVEQGDWLNTMGLGYRTFQLVEKAATEVERTQLEDSFIRLVAKDDQSMGGIYKVLAVFPEGSDEVPVGFGEGKL</sequence>
<keyword evidence="5 7" id="KW-0496">Mitochondrion</keyword>
<comment type="subcellular location">
    <subcellularLocation>
        <location evidence="1 7">Mitochondrion</location>
    </subcellularLocation>
</comment>
<organism evidence="8 9">
    <name type="scientific">Babjeviella inositovora NRRL Y-12698</name>
    <dbReference type="NCBI Taxonomy" id="984486"/>
    <lineage>
        <taxon>Eukaryota</taxon>
        <taxon>Fungi</taxon>
        <taxon>Dikarya</taxon>
        <taxon>Ascomycota</taxon>
        <taxon>Saccharomycotina</taxon>
        <taxon>Pichiomycetes</taxon>
        <taxon>Serinales incertae sedis</taxon>
        <taxon>Babjeviella</taxon>
    </lineage>
</organism>
<comment type="similarity">
    <text evidence="2 7">Belongs to the NDUFAF7 family.</text>
</comment>
<keyword evidence="3 7" id="KW-0489">Methyltransferase</keyword>
<dbReference type="EMBL" id="KV454428">
    <property type="protein sequence ID" value="ODQ81293.1"/>
    <property type="molecule type" value="Genomic_DNA"/>
</dbReference>
<evidence type="ECO:0000256" key="4">
    <source>
        <dbReference type="ARBA" id="ARBA00022679"/>
    </source>
</evidence>
<reference evidence="9" key="1">
    <citation type="submission" date="2016-05" db="EMBL/GenBank/DDBJ databases">
        <title>Comparative genomics of biotechnologically important yeasts.</title>
        <authorList>
            <consortium name="DOE Joint Genome Institute"/>
            <person name="Riley R."/>
            <person name="Haridas S."/>
            <person name="Wolfe K.H."/>
            <person name="Lopes M.R."/>
            <person name="Hittinger C.T."/>
            <person name="Goker M."/>
            <person name="Salamov A."/>
            <person name="Wisecaver J."/>
            <person name="Long T.M."/>
            <person name="Aerts A.L."/>
            <person name="Barry K."/>
            <person name="Choi C."/>
            <person name="Clum A."/>
            <person name="Coughlan A.Y."/>
            <person name="Deshpande S."/>
            <person name="Douglass A.P."/>
            <person name="Hanson S.J."/>
            <person name="Klenk H.-P."/>
            <person name="Labutti K."/>
            <person name="Lapidus A."/>
            <person name="Lindquist E."/>
            <person name="Lipzen A."/>
            <person name="Meier-Kolthoff J.P."/>
            <person name="Ohm R.A."/>
            <person name="Otillar R.P."/>
            <person name="Pangilinan J."/>
            <person name="Peng Y."/>
            <person name="Rokas A."/>
            <person name="Rosa C.A."/>
            <person name="Scheuner C."/>
            <person name="Sibirny A.A."/>
            <person name="Slot J.C."/>
            <person name="Stielow J.B."/>
            <person name="Sun H."/>
            <person name="Kurtzman C.P."/>
            <person name="Blackwell M."/>
            <person name="Grigoriev I.V."/>
            <person name="Jeffries T.W."/>
        </authorList>
    </citation>
    <scope>NUCLEOTIDE SEQUENCE [LARGE SCALE GENOMIC DNA]</scope>
    <source>
        <strain evidence="9">NRRL Y-12698</strain>
    </source>
</reference>
<protein>
    <recommendedName>
        <fullName evidence="7">Protein arginine methyltransferase NDUFAF7</fullName>
        <ecNumber evidence="7">2.1.1.320</ecNumber>
    </recommendedName>
</protein>
<dbReference type="FunFam" id="3.40.50.12710:FF:000008">
    <property type="entry name" value="Protein arginine methyltransferase NDUFAF7"/>
    <property type="match status" value="1"/>
</dbReference>
<evidence type="ECO:0000256" key="3">
    <source>
        <dbReference type="ARBA" id="ARBA00022603"/>
    </source>
</evidence>
<evidence type="ECO:0000256" key="1">
    <source>
        <dbReference type="ARBA" id="ARBA00004173"/>
    </source>
</evidence>
<dbReference type="OrthoDB" id="5595109at2759"/>
<accession>A0A1E3QUD0</accession>
<dbReference type="PANTHER" id="PTHR12049">
    <property type="entry name" value="PROTEIN ARGININE METHYLTRANSFERASE NDUFAF7, MITOCHONDRIAL"/>
    <property type="match status" value="1"/>
</dbReference>
<proteinExistence type="inferred from homology"/>
<dbReference type="Gene3D" id="3.40.50.12710">
    <property type="match status" value="1"/>
</dbReference>
<dbReference type="RefSeq" id="XP_018986621.1">
    <property type="nucleotide sequence ID" value="XM_019131678.1"/>
</dbReference>
<dbReference type="PANTHER" id="PTHR12049:SF7">
    <property type="entry name" value="PROTEIN ARGININE METHYLTRANSFERASE NDUFAF7, MITOCHONDRIAL"/>
    <property type="match status" value="1"/>
</dbReference>
<evidence type="ECO:0000256" key="6">
    <source>
        <dbReference type="ARBA" id="ARBA00048612"/>
    </source>
</evidence>
<dbReference type="GO" id="GO:0005739">
    <property type="term" value="C:mitochondrion"/>
    <property type="evidence" value="ECO:0007669"/>
    <property type="project" value="UniProtKB-SubCell"/>
</dbReference>
<dbReference type="GO" id="GO:0032259">
    <property type="term" value="P:methylation"/>
    <property type="evidence" value="ECO:0007669"/>
    <property type="project" value="UniProtKB-KW"/>
</dbReference>
<keyword evidence="9" id="KW-1185">Reference proteome</keyword>
<comment type="function">
    <text evidence="7">Arginine methyltransferase involved in the assembly or stability of mitochondrial NADH:ubiquinone oxidoreductase complex (complex I).</text>
</comment>
<evidence type="ECO:0000256" key="7">
    <source>
        <dbReference type="RuleBase" id="RU364114"/>
    </source>
</evidence>
<dbReference type="GO" id="GO:0035243">
    <property type="term" value="F:protein-arginine omega-N symmetric methyltransferase activity"/>
    <property type="evidence" value="ECO:0007669"/>
    <property type="project" value="UniProtKB-EC"/>
</dbReference>
<evidence type="ECO:0000256" key="2">
    <source>
        <dbReference type="ARBA" id="ARBA00005891"/>
    </source>
</evidence>
<dbReference type="Pfam" id="PF02636">
    <property type="entry name" value="Methyltransf_28"/>
    <property type="match status" value="1"/>
</dbReference>
<dbReference type="GeneID" id="30149531"/>
<dbReference type="EC" id="2.1.1.320" evidence="7"/>
<comment type="catalytic activity">
    <reaction evidence="6 7">
        <text>L-arginyl-[protein] + 2 S-adenosyl-L-methionine = N(omega),N(omega)'-dimethyl-L-arginyl-[protein] + 2 S-adenosyl-L-homocysteine + 2 H(+)</text>
        <dbReference type="Rhea" id="RHEA:48108"/>
        <dbReference type="Rhea" id="RHEA-COMP:10532"/>
        <dbReference type="Rhea" id="RHEA-COMP:11992"/>
        <dbReference type="ChEBI" id="CHEBI:15378"/>
        <dbReference type="ChEBI" id="CHEBI:29965"/>
        <dbReference type="ChEBI" id="CHEBI:57856"/>
        <dbReference type="ChEBI" id="CHEBI:59789"/>
        <dbReference type="ChEBI" id="CHEBI:88221"/>
        <dbReference type="EC" id="2.1.1.320"/>
    </reaction>
</comment>
<evidence type="ECO:0000313" key="9">
    <source>
        <dbReference type="Proteomes" id="UP000094336"/>
    </source>
</evidence>
<evidence type="ECO:0000256" key="5">
    <source>
        <dbReference type="ARBA" id="ARBA00023128"/>
    </source>
</evidence>
<dbReference type="InterPro" id="IPR003788">
    <property type="entry name" value="NDUFAF7"/>
</dbReference>
<dbReference type="GO" id="GO:0032981">
    <property type="term" value="P:mitochondrial respiratory chain complex I assembly"/>
    <property type="evidence" value="ECO:0007669"/>
    <property type="project" value="TreeGrafter"/>
</dbReference>
<dbReference type="STRING" id="984486.A0A1E3QUD0"/>